<dbReference type="InterPro" id="IPR018689">
    <property type="entry name" value="Imm33_dom"/>
</dbReference>
<dbReference type="PANTHER" id="PTHR38743:SF2">
    <property type="entry name" value="DUF2185 DOMAIN-CONTAINING PROTEIN"/>
    <property type="match status" value="1"/>
</dbReference>
<evidence type="ECO:0000313" key="2">
    <source>
        <dbReference type="EMBL" id="MDH2052072.1"/>
    </source>
</evidence>
<dbReference type="Proteomes" id="UP001161276">
    <property type="component" value="Unassembled WGS sequence"/>
</dbReference>
<gene>
    <name evidence="2" type="ORF">N5K24_16825</name>
</gene>
<reference evidence="2" key="1">
    <citation type="submission" date="2022-09" db="EMBL/GenBank/DDBJ databases">
        <title>Intensive care unit water sources are persistently colonized with multi-drug resistant bacteria and are the site of extensive horizontal gene transfer of antibiotic resistance genes.</title>
        <authorList>
            <person name="Diorio-Toth L."/>
        </authorList>
    </citation>
    <scope>NUCLEOTIDE SEQUENCE</scope>
    <source>
        <strain evidence="2">GD03676</strain>
    </source>
</reference>
<dbReference type="RefSeq" id="WP_006223099.1">
    <property type="nucleotide sequence ID" value="NZ_ALJE01000006.1"/>
</dbReference>
<dbReference type="Pfam" id="PF09951">
    <property type="entry name" value="Imm33"/>
    <property type="match status" value="1"/>
</dbReference>
<comment type="caution">
    <text evidence="2">The sequence shown here is derived from an EMBL/GenBank/DDBJ whole genome shotgun (WGS) entry which is preliminary data.</text>
</comment>
<accession>A0AA42WDT7</accession>
<dbReference type="EMBL" id="JAOCKG010000006">
    <property type="protein sequence ID" value="MDH2052072.1"/>
    <property type="molecule type" value="Genomic_DNA"/>
</dbReference>
<dbReference type="PANTHER" id="PTHR38743">
    <property type="entry name" value="SIMILAR TO GLYOXYLASE I FAMILY PROTEIN"/>
    <property type="match status" value="1"/>
</dbReference>
<proteinExistence type="predicted"/>
<evidence type="ECO:0000313" key="3">
    <source>
        <dbReference type="Proteomes" id="UP001161276"/>
    </source>
</evidence>
<dbReference type="AlphaFoldDB" id="A0AA42WDT7"/>
<name>A0AA42WDT7_9BURK</name>
<evidence type="ECO:0000259" key="1">
    <source>
        <dbReference type="Pfam" id="PF09951"/>
    </source>
</evidence>
<protein>
    <submittedName>
        <fullName evidence="2">DUF2185 domain-containing protein</fullName>
    </submittedName>
</protein>
<feature type="domain" description="Immunity protein Imm33" evidence="1">
    <location>
        <begin position="22"/>
        <end position="105"/>
    </location>
</feature>
<organism evidence="2 3">
    <name type="scientific">Achromobacter marplatensis</name>
    <dbReference type="NCBI Taxonomy" id="470868"/>
    <lineage>
        <taxon>Bacteria</taxon>
        <taxon>Pseudomonadati</taxon>
        <taxon>Pseudomonadota</taxon>
        <taxon>Betaproteobacteria</taxon>
        <taxon>Burkholderiales</taxon>
        <taxon>Alcaligenaceae</taxon>
        <taxon>Achromobacter</taxon>
    </lineage>
</organism>
<sequence length="116" mass="13117">MEKKFKLTAEEIKPLVIGRGGCIATDRITVEGFPVRFMYREAPDNSVDSGWRFLSGFEDNAYMDDPKNHGVHDVNTIANFDSSIVPLLDSPVGSVYEKRPESERFLAVHDWSPPEE</sequence>